<evidence type="ECO:0000256" key="1">
    <source>
        <dbReference type="SAM" id="Phobius"/>
    </source>
</evidence>
<sequence length="151" mass="16863">MEVRHRLRELGNWVNLSTPVGLGIAAVGRARVRRGPRGLWLAEGYRPPFPVAAAFTVGNVLVSRAPWSGHREGALLAHEERHSWQWFALLGVLFLPAYVLATAWSWLRTGDRAAANVFERLAGLEAGGYRDVPRRPLRSVPAAVRAQLRRR</sequence>
<evidence type="ECO:0000313" key="2">
    <source>
        <dbReference type="EMBL" id="SDD85771.1"/>
    </source>
</evidence>
<dbReference type="AlphaFoldDB" id="A0A1G6Y661"/>
<dbReference type="EMBL" id="LT629688">
    <property type="protein sequence ID" value="SDD85771.1"/>
    <property type="molecule type" value="Genomic_DNA"/>
</dbReference>
<dbReference type="Proteomes" id="UP000198546">
    <property type="component" value="Chromosome i"/>
</dbReference>
<accession>A0A1G6Y661</accession>
<name>A0A1G6Y661_9ACTN</name>
<organism evidence="2 3">
    <name type="scientific">Auraticoccus monumenti</name>
    <dbReference type="NCBI Taxonomy" id="675864"/>
    <lineage>
        <taxon>Bacteria</taxon>
        <taxon>Bacillati</taxon>
        <taxon>Actinomycetota</taxon>
        <taxon>Actinomycetes</taxon>
        <taxon>Propionibacteriales</taxon>
        <taxon>Propionibacteriaceae</taxon>
        <taxon>Auraticoccus</taxon>
    </lineage>
</organism>
<keyword evidence="3" id="KW-1185">Reference proteome</keyword>
<dbReference type="RefSeq" id="WP_090592712.1">
    <property type="nucleotide sequence ID" value="NZ_LT629688.1"/>
</dbReference>
<protein>
    <recommendedName>
        <fullName evidence="4">DUF4157 domain-containing protein</fullName>
    </recommendedName>
</protein>
<proteinExistence type="predicted"/>
<keyword evidence="1" id="KW-0812">Transmembrane</keyword>
<dbReference type="STRING" id="675864.SAMN04489747_1909"/>
<dbReference type="OrthoDB" id="3296472at2"/>
<reference evidence="2 3" key="1">
    <citation type="submission" date="2016-10" db="EMBL/GenBank/DDBJ databases">
        <authorList>
            <person name="de Groot N.N."/>
        </authorList>
    </citation>
    <scope>NUCLEOTIDE SEQUENCE [LARGE SCALE GENOMIC DNA]</scope>
    <source>
        <strain evidence="2 3">MON 2.2</strain>
    </source>
</reference>
<feature type="transmembrane region" description="Helical" evidence="1">
    <location>
        <begin position="87"/>
        <end position="107"/>
    </location>
</feature>
<gene>
    <name evidence="2" type="ORF">SAMN04489747_1909</name>
</gene>
<evidence type="ECO:0000313" key="3">
    <source>
        <dbReference type="Proteomes" id="UP000198546"/>
    </source>
</evidence>
<evidence type="ECO:0008006" key="4">
    <source>
        <dbReference type="Google" id="ProtNLM"/>
    </source>
</evidence>
<keyword evidence="1" id="KW-1133">Transmembrane helix</keyword>
<feature type="transmembrane region" description="Helical" evidence="1">
    <location>
        <begin position="12"/>
        <end position="28"/>
    </location>
</feature>
<keyword evidence="1" id="KW-0472">Membrane</keyword>